<keyword evidence="4" id="KW-0963">Cytoplasm</keyword>
<evidence type="ECO:0000256" key="6">
    <source>
        <dbReference type="SAM" id="MobiDB-lite"/>
    </source>
</evidence>
<dbReference type="InterPro" id="IPR017975">
    <property type="entry name" value="Tubulin_CS"/>
</dbReference>
<evidence type="ECO:0000259" key="8">
    <source>
        <dbReference type="SMART" id="SM00865"/>
    </source>
</evidence>
<keyword evidence="10" id="KW-1185">Reference proteome</keyword>
<evidence type="ECO:0000256" key="2">
    <source>
        <dbReference type="ARBA" id="ARBA00022741"/>
    </source>
</evidence>
<evidence type="ECO:0000256" key="5">
    <source>
        <dbReference type="NCBIfam" id="TIGR00065"/>
    </source>
</evidence>
<dbReference type="SMART" id="SM00865">
    <property type="entry name" value="Tubulin_C"/>
    <property type="match status" value="1"/>
</dbReference>
<keyword evidence="4" id="KW-0131">Cell cycle</keyword>
<feature type="compositionally biased region" description="Basic and acidic residues" evidence="6">
    <location>
        <begin position="77"/>
        <end position="87"/>
    </location>
</feature>
<feature type="binding site" evidence="4">
    <location>
        <position position="144"/>
    </location>
    <ligand>
        <name>GTP</name>
        <dbReference type="ChEBI" id="CHEBI:37565"/>
    </ligand>
</feature>
<dbReference type="InterPro" id="IPR000158">
    <property type="entry name" value="Cell_div_FtsZ"/>
</dbReference>
<evidence type="ECO:0000313" key="10">
    <source>
        <dbReference type="Proteomes" id="UP000321121"/>
    </source>
</evidence>
<protein>
    <recommendedName>
        <fullName evidence="4 5">Cell division protein FtsZ</fullName>
    </recommendedName>
</protein>
<feature type="compositionally biased region" description="Acidic residues" evidence="6">
    <location>
        <begin position="355"/>
        <end position="365"/>
    </location>
</feature>
<keyword evidence="3 4" id="KW-0342">GTP-binding</keyword>
<feature type="domain" description="Tubulin/FtsZ GTPase" evidence="7">
    <location>
        <begin position="13"/>
        <end position="206"/>
    </location>
</feature>
<dbReference type="InterPro" id="IPR020805">
    <property type="entry name" value="Cell_div_FtsZ_CS"/>
</dbReference>
<comment type="subunit">
    <text evidence="4">Homodimer. Polymerizes to form a dynamic ring structure in a strictly GTP-dependent manner. Interacts directly with several other division proteins.</text>
</comment>
<dbReference type="PRINTS" id="PR00423">
    <property type="entry name" value="CELLDVISFTSZ"/>
</dbReference>
<dbReference type="CDD" id="cd02201">
    <property type="entry name" value="FtsZ_type1"/>
    <property type="match status" value="1"/>
</dbReference>
<keyword evidence="4" id="KW-0717">Septation</keyword>
<comment type="subcellular location">
    <subcellularLocation>
        <location evidence="4">Cytoplasm</location>
    </subcellularLocation>
    <text evidence="4">Assembles at midcell at the inner surface of the cytoplasmic membrane.</text>
</comment>
<dbReference type="InterPro" id="IPR036525">
    <property type="entry name" value="Tubulin/FtsZ_GTPase_sf"/>
</dbReference>
<dbReference type="InterPro" id="IPR008280">
    <property type="entry name" value="Tub_FtsZ_C"/>
</dbReference>
<gene>
    <name evidence="4 9" type="primary">ftsZ</name>
    <name evidence="9" type="ORF">HHA04nite_29700</name>
</gene>
<dbReference type="Gene3D" id="3.40.50.1440">
    <property type="entry name" value="Tubulin/FtsZ, GTPase domain"/>
    <property type="match status" value="1"/>
</dbReference>
<dbReference type="Pfam" id="PF00091">
    <property type="entry name" value="Tubulin"/>
    <property type="match status" value="1"/>
</dbReference>
<dbReference type="SMART" id="SM00864">
    <property type="entry name" value="Tubulin"/>
    <property type="match status" value="1"/>
</dbReference>
<feature type="region of interest" description="Disordered" evidence="6">
    <location>
        <begin position="65"/>
        <end position="87"/>
    </location>
</feature>
<comment type="caution">
    <text evidence="9">The sequence shown here is derived from an EMBL/GenBank/DDBJ whole genome shotgun (WGS) entry which is preliminary data.</text>
</comment>
<dbReference type="RefSeq" id="WP_046078814.1">
    <property type="nucleotide sequence ID" value="NZ_BJUS01000044.1"/>
</dbReference>
<comment type="function">
    <text evidence="4">Essential cell division protein that forms a contractile ring structure (Z ring) at the future cell division site. The regulation of the ring assembly controls the timing and the location of cell division. One of the functions of the FtsZ ring is to recruit other cell division proteins to the septum to produce a new cell wall between the dividing cells. Binds GTP and shows GTPase activity.</text>
</comment>
<name>A0ABQ0U7M2_9GAMM</name>
<sequence length="373" mass="38498">MSDPQLPQEYPASLKVVGIGGGGGNAVRHLIDTTALEGIDAIAVNTDRQALERLPQGVAMPIGSATTRGLGAGADPEAGRRAAEESHEGLRARLAGADLVFLMAGMGGGTGSGATPAIADLAREMGLLTVAVVTRPFGFEGQRRRQAADEAIAALDGRVDCLAVVPNDRLLPTLGHGASMMRAFAAVNDVLREAVTGIAEVITRPGLINIDFADVAAVMRRPGRARIGTGEGTGEGRAGAAVRAALEHPLLEATDLAEAAGVLVSITAGADLSLADFDEVGQQVAELAGEDALRVVGTAFDPDMEGRLRVSLIATGLEVAQTQAKQPPSPRRSSPAGEPRPAPSSTDAPEREGSAEPEELLDLDDFLNRLKRR</sequence>
<dbReference type="Pfam" id="PF12327">
    <property type="entry name" value="FtsZ_C"/>
    <property type="match status" value="1"/>
</dbReference>
<keyword evidence="4 9" id="KW-0132">Cell division</keyword>
<keyword evidence="2 4" id="KW-0547">Nucleotide-binding</keyword>
<dbReference type="EMBL" id="BJUS01000044">
    <property type="protein sequence ID" value="GEK74426.1"/>
    <property type="molecule type" value="Genomic_DNA"/>
</dbReference>
<dbReference type="PROSITE" id="PS00227">
    <property type="entry name" value="TUBULIN"/>
    <property type="match status" value="1"/>
</dbReference>
<evidence type="ECO:0000256" key="4">
    <source>
        <dbReference type="HAMAP-Rule" id="MF_00909"/>
    </source>
</evidence>
<feature type="binding site" evidence="4">
    <location>
        <position position="140"/>
    </location>
    <ligand>
        <name>GTP</name>
        <dbReference type="ChEBI" id="CHEBI:37565"/>
    </ligand>
</feature>
<feature type="binding site" evidence="4">
    <location>
        <begin position="21"/>
        <end position="25"/>
    </location>
    <ligand>
        <name>GTP</name>
        <dbReference type="ChEBI" id="CHEBI:37565"/>
    </ligand>
</feature>
<dbReference type="InterPro" id="IPR003008">
    <property type="entry name" value="Tubulin_FtsZ_GTPase"/>
</dbReference>
<dbReference type="InterPro" id="IPR024757">
    <property type="entry name" value="FtsZ_C"/>
</dbReference>
<evidence type="ECO:0000313" key="9">
    <source>
        <dbReference type="EMBL" id="GEK74426.1"/>
    </source>
</evidence>
<feature type="binding site" evidence="4">
    <location>
        <begin position="109"/>
        <end position="111"/>
    </location>
    <ligand>
        <name>GTP</name>
        <dbReference type="ChEBI" id="CHEBI:37565"/>
    </ligand>
</feature>
<accession>A0ABQ0U7M2</accession>
<evidence type="ECO:0000256" key="3">
    <source>
        <dbReference type="ARBA" id="ARBA00023134"/>
    </source>
</evidence>
<evidence type="ECO:0000256" key="1">
    <source>
        <dbReference type="ARBA" id="ARBA00009690"/>
    </source>
</evidence>
<reference evidence="9 10" key="1">
    <citation type="submission" date="2019-07" db="EMBL/GenBank/DDBJ databases">
        <title>Whole genome shotgun sequence of Halomonas halophila NBRC 102604.</title>
        <authorList>
            <person name="Hosoyama A."/>
            <person name="Uohara A."/>
            <person name="Ohji S."/>
            <person name="Ichikawa N."/>
        </authorList>
    </citation>
    <scope>NUCLEOTIDE SEQUENCE [LARGE SCALE GENOMIC DNA]</scope>
    <source>
        <strain evidence="9 10">NBRC 102604</strain>
    </source>
</reference>
<organism evidence="9 10">
    <name type="scientific">Halomonas halophila</name>
    <dbReference type="NCBI Taxonomy" id="29573"/>
    <lineage>
        <taxon>Bacteria</taxon>
        <taxon>Pseudomonadati</taxon>
        <taxon>Pseudomonadota</taxon>
        <taxon>Gammaproteobacteria</taxon>
        <taxon>Oceanospirillales</taxon>
        <taxon>Halomonadaceae</taxon>
        <taxon>Halomonas</taxon>
    </lineage>
</organism>
<evidence type="ECO:0000259" key="7">
    <source>
        <dbReference type="SMART" id="SM00864"/>
    </source>
</evidence>
<dbReference type="GO" id="GO:0051301">
    <property type="term" value="P:cell division"/>
    <property type="evidence" value="ECO:0007669"/>
    <property type="project" value="UniProtKB-KW"/>
</dbReference>
<dbReference type="InterPro" id="IPR045061">
    <property type="entry name" value="FtsZ/CetZ"/>
</dbReference>
<dbReference type="HAMAP" id="MF_00909">
    <property type="entry name" value="FtsZ"/>
    <property type="match status" value="1"/>
</dbReference>
<dbReference type="SUPFAM" id="SSF52490">
    <property type="entry name" value="Tubulin nucleotide-binding domain-like"/>
    <property type="match status" value="1"/>
</dbReference>
<dbReference type="NCBIfam" id="TIGR00065">
    <property type="entry name" value="ftsZ"/>
    <property type="match status" value="1"/>
</dbReference>
<dbReference type="Proteomes" id="UP000321121">
    <property type="component" value="Unassembled WGS sequence"/>
</dbReference>
<dbReference type="PROSITE" id="PS01134">
    <property type="entry name" value="FTSZ_1"/>
    <property type="match status" value="1"/>
</dbReference>
<proteinExistence type="inferred from homology"/>
<dbReference type="PANTHER" id="PTHR30314">
    <property type="entry name" value="CELL DIVISION PROTEIN FTSZ-RELATED"/>
    <property type="match status" value="1"/>
</dbReference>
<feature type="region of interest" description="Disordered" evidence="6">
    <location>
        <begin position="319"/>
        <end position="373"/>
    </location>
</feature>
<feature type="domain" description="Tubulin/FtsZ 2-layer sandwich" evidence="8">
    <location>
        <begin position="208"/>
        <end position="326"/>
    </location>
</feature>
<dbReference type="PANTHER" id="PTHR30314:SF3">
    <property type="entry name" value="MITOCHONDRIAL DIVISION PROTEIN FSZA"/>
    <property type="match status" value="1"/>
</dbReference>
<comment type="similarity">
    <text evidence="1 4">Belongs to the FtsZ family.</text>
</comment>
<feature type="binding site" evidence="4">
    <location>
        <position position="188"/>
    </location>
    <ligand>
        <name>GTP</name>
        <dbReference type="ChEBI" id="CHEBI:37565"/>
    </ligand>
</feature>
<dbReference type="SUPFAM" id="SSF55307">
    <property type="entry name" value="Tubulin C-terminal domain-like"/>
    <property type="match status" value="1"/>
</dbReference>
<dbReference type="InterPro" id="IPR018316">
    <property type="entry name" value="Tubulin/FtsZ_2-layer-sand-dom"/>
</dbReference>